<organism evidence="1 2">
    <name type="scientific">Oryza sativa subsp. japonica</name>
    <name type="common">Rice</name>
    <dbReference type="NCBI Taxonomy" id="39947"/>
    <lineage>
        <taxon>Eukaryota</taxon>
        <taxon>Viridiplantae</taxon>
        <taxon>Streptophyta</taxon>
        <taxon>Embryophyta</taxon>
        <taxon>Tracheophyta</taxon>
        <taxon>Spermatophyta</taxon>
        <taxon>Magnoliopsida</taxon>
        <taxon>Liliopsida</taxon>
        <taxon>Poales</taxon>
        <taxon>Poaceae</taxon>
        <taxon>BOP clade</taxon>
        <taxon>Oryzoideae</taxon>
        <taxon>Oryzeae</taxon>
        <taxon>Oryzinae</taxon>
        <taxon>Oryza</taxon>
        <taxon>Oryza sativa</taxon>
    </lineage>
</organism>
<reference evidence="2" key="1">
    <citation type="journal article" date="2005" name="Nature">
        <title>The map-based sequence of the rice genome.</title>
        <authorList>
            <consortium name="International rice genome sequencing project (IRGSP)"/>
            <person name="Matsumoto T."/>
            <person name="Wu J."/>
            <person name="Kanamori H."/>
            <person name="Katayose Y."/>
            <person name="Fujisawa M."/>
            <person name="Namiki N."/>
            <person name="Mizuno H."/>
            <person name="Yamamoto K."/>
            <person name="Antonio B.A."/>
            <person name="Baba T."/>
            <person name="Sakata K."/>
            <person name="Nagamura Y."/>
            <person name="Aoki H."/>
            <person name="Arikawa K."/>
            <person name="Arita K."/>
            <person name="Bito T."/>
            <person name="Chiden Y."/>
            <person name="Fujitsuka N."/>
            <person name="Fukunaka R."/>
            <person name="Hamada M."/>
            <person name="Harada C."/>
            <person name="Hayashi A."/>
            <person name="Hijishita S."/>
            <person name="Honda M."/>
            <person name="Hosokawa S."/>
            <person name="Ichikawa Y."/>
            <person name="Idonuma A."/>
            <person name="Iijima M."/>
            <person name="Ikeda M."/>
            <person name="Ikeno M."/>
            <person name="Ito K."/>
            <person name="Ito S."/>
            <person name="Ito T."/>
            <person name="Ito Y."/>
            <person name="Ito Y."/>
            <person name="Iwabuchi A."/>
            <person name="Kamiya K."/>
            <person name="Karasawa W."/>
            <person name="Kurita K."/>
            <person name="Katagiri S."/>
            <person name="Kikuta A."/>
            <person name="Kobayashi H."/>
            <person name="Kobayashi N."/>
            <person name="Machita K."/>
            <person name="Maehara T."/>
            <person name="Masukawa M."/>
            <person name="Mizubayashi T."/>
            <person name="Mukai Y."/>
            <person name="Nagasaki H."/>
            <person name="Nagata Y."/>
            <person name="Naito S."/>
            <person name="Nakashima M."/>
            <person name="Nakama Y."/>
            <person name="Nakamichi Y."/>
            <person name="Nakamura M."/>
            <person name="Meguro A."/>
            <person name="Negishi M."/>
            <person name="Ohta I."/>
            <person name="Ohta T."/>
            <person name="Okamoto M."/>
            <person name="Ono N."/>
            <person name="Saji S."/>
            <person name="Sakaguchi M."/>
            <person name="Sakai K."/>
            <person name="Shibata M."/>
            <person name="Shimokawa T."/>
            <person name="Song J."/>
            <person name="Takazaki Y."/>
            <person name="Terasawa K."/>
            <person name="Tsugane M."/>
            <person name="Tsuji K."/>
            <person name="Ueda S."/>
            <person name="Waki K."/>
            <person name="Yamagata H."/>
            <person name="Yamamoto M."/>
            <person name="Yamamoto S."/>
            <person name="Yamane H."/>
            <person name="Yoshiki S."/>
            <person name="Yoshihara R."/>
            <person name="Yukawa K."/>
            <person name="Zhong H."/>
            <person name="Yano M."/>
            <person name="Yuan Q."/>
            <person name="Ouyang S."/>
            <person name="Liu J."/>
            <person name="Jones K.M."/>
            <person name="Gansberger K."/>
            <person name="Moffat K."/>
            <person name="Hill J."/>
            <person name="Bera J."/>
            <person name="Fadrosh D."/>
            <person name="Jin S."/>
            <person name="Johri S."/>
            <person name="Kim M."/>
            <person name="Overton L."/>
            <person name="Reardon M."/>
            <person name="Tsitrin T."/>
            <person name="Vuong H."/>
            <person name="Weaver B."/>
            <person name="Ciecko A."/>
            <person name="Tallon L."/>
            <person name="Jackson J."/>
            <person name="Pai G."/>
            <person name="Aken S.V."/>
            <person name="Utterback T."/>
            <person name="Reidmuller S."/>
            <person name="Feldblyum T."/>
            <person name="Hsiao J."/>
            <person name="Zismann V."/>
            <person name="Iobst S."/>
            <person name="de Vazeille A.R."/>
            <person name="Buell C.R."/>
            <person name="Ying K."/>
            <person name="Li Y."/>
            <person name="Lu T."/>
            <person name="Huang Y."/>
            <person name="Zhao Q."/>
            <person name="Feng Q."/>
            <person name="Zhang L."/>
            <person name="Zhu J."/>
            <person name="Weng Q."/>
            <person name="Mu J."/>
            <person name="Lu Y."/>
            <person name="Fan D."/>
            <person name="Liu Y."/>
            <person name="Guan J."/>
            <person name="Zhang Y."/>
            <person name="Yu S."/>
            <person name="Liu X."/>
            <person name="Zhang Y."/>
            <person name="Hong G."/>
            <person name="Han B."/>
            <person name="Choisne N."/>
            <person name="Demange N."/>
            <person name="Orjeda G."/>
            <person name="Samain S."/>
            <person name="Cattolico L."/>
            <person name="Pelletier E."/>
            <person name="Couloux A."/>
            <person name="Segurens B."/>
            <person name="Wincker P."/>
            <person name="D'Hont A."/>
            <person name="Scarpelli C."/>
            <person name="Weissenbach J."/>
            <person name="Salanoubat M."/>
            <person name="Quetier F."/>
            <person name="Yu Y."/>
            <person name="Kim H.R."/>
            <person name="Rambo T."/>
            <person name="Currie J."/>
            <person name="Collura K."/>
            <person name="Luo M."/>
            <person name="Yang T."/>
            <person name="Ammiraju J.S.S."/>
            <person name="Engler F."/>
            <person name="Soderlund C."/>
            <person name="Wing R.A."/>
            <person name="Palmer L.E."/>
            <person name="de la Bastide M."/>
            <person name="Spiegel L."/>
            <person name="Nascimento L."/>
            <person name="Zutavern T."/>
            <person name="O'Shaughnessy A."/>
            <person name="Dike S."/>
            <person name="Dedhia N."/>
            <person name="Preston R."/>
            <person name="Balija V."/>
            <person name="McCombie W.R."/>
            <person name="Chow T."/>
            <person name="Chen H."/>
            <person name="Chung M."/>
            <person name="Chen C."/>
            <person name="Shaw J."/>
            <person name="Wu H."/>
            <person name="Hsiao K."/>
            <person name="Chao Y."/>
            <person name="Chu M."/>
            <person name="Cheng C."/>
            <person name="Hour A."/>
            <person name="Lee P."/>
            <person name="Lin S."/>
            <person name="Lin Y."/>
            <person name="Liou J."/>
            <person name="Liu S."/>
            <person name="Hsing Y."/>
            <person name="Raghuvanshi S."/>
            <person name="Mohanty A."/>
            <person name="Bharti A.K."/>
            <person name="Gaur A."/>
            <person name="Gupta V."/>
            <person name="Kumar D."/>
            <person name="Ravi V."/>
            <person name="Vij S."/>
            <person name="Kapur A."/>
            <person name="Khurana P."/>
            <person name="Khurana P."/>
            <person name="Khurana J.P."/>
            <person name="Tyagi A.K."/>
            <person name="Gaikwad K."/>
            <person name="Singh A."/>
            <person name="Dalal V."/>
            <person name="Srivastava S."/>
            <person name="Dixit A."/>
            <person name="Pal A.K."/>
            <person name="Ghazi I.A."/>
            <person name="Yadav M."/>
            <person name="Pandit A."/>
            <person name="Bhargava A."/>
            <person name="Sureshbabu K."/>
            <person name="Batra K."/>
            <person name="Sharma T.R."/>
            <person name="Mohapatra T."/>
            <person name="Singh N.K."/>
            <person name="Messing J."/>
            <person name="Nelson A.B."/>
            <person name="Fuks G."/>
            <person name="Kavchok S."/>
            <person name="Keizer G."/>
            <person name="Linton E."/>
            <person name="Llaca V."/>
            <person name="Song R."/>
            <person name="Tanyolac B."/>
            <person name="Young S."/>
            <person name="Ho-Il K."/>
            <person name="Hahn J.H."/>
            <person name="Sangsakoo G."/>
            <person name="Vanavichit A."/>
            <person name="de Mattos Luiz.A.T."/>
            <person name="Zimmer P.D."/>
            <person name="Malone G."/>
            <person name="Dellagostin O."/>
            <person name="de Oliveira A.C."/>
            <person name="Bevan M."/>
            <person name="Bancroft I."/>
            <person name="Minx P."/>
            <person name="Cordum H."/>
            <person name="Wilson R."/>
            <person name="Cheng Z."/>
            <person name="Jin W."/>
            <person name="Jiang J."/>
            <person name="Leong S.A."/>
            <person name="Iwama H."/>
            <person name="Gojobori T."/>
            <person name="Itoh T."/>
            <person name="Niimura Y."/>
            <person name="Fujii Y."/>
            <person name="Habara T."/>
            <person name="Sakai H."/>
            <person name="Sato Y."/>
            <person name="Wilson G."/>
            <person name="Kumar K."/>
            <person name="McCouch S."/>
            <person name="Juretic N."/>
            <person name="Hoen D."/>
            <person name="Wright S."/>
            <person name="Bruskiewich R."/>
            <person name="Bureau T."/>
            <person name="Miyao A."/>
            <person name="Hirochika H."/>
            <person name="Nishikawa T."/>
            <person name="Kadowaki K."/>
            <person name="Sugiura M."/>
            <person name="Burr B."/>
            <person name="Sasaki T."/>
        </authorList>
    </citation>
    <scope>NUCLEOTIDE SEQUENCE [LARGE SCALE GENOMIC DNA]</scope>
    <source>
        <strain evidence="2">cv. Nipponbare</strain>
    </source>
</reference>
<reference evidence="2" key="2">
    <citation type="journal article" date="2008" name="Nucleic Acids Res.">
        <title>The rice annotation project database (RAP-DB): 2008 update.</title>
        <authorList>
            <consortium name="The rice annotation project (RAP)"/>
        </authorList>
    </citation>
    <scope>GENOME REANNOTATION</scope>
    <source>
        <strain evidence="2">cv. Nipponbare</strain>
    </source>
</reference>
<name>Q6H437_ORYSJ</name>
<evidence type="ECO:0000313" key="1">
    <source>
        <dbReference type="EMBL" id="BAD26512.1"/>
    </source>
</evidence>
<accession>Q6H437</accession>
<evidence type="ECO:0000313" key="2">
    <source>
        <dbReference type="Proteomes" id="UP000000763"/>
    </source>
</evidence>
<gene>
    <name evidence="1" type="primary">P0651G05.13</name>
</gene>
<proteinExistence type="predicted"/>
<protein>
    <submittedName>
        <fullName evidence="1">Uncharacterized protein</fullName>
    </submittedName>
</protein>
<dbReference type="AlphaFoldDB" id="Q6H437"/>
<dbReference type="EMBL" id="AP006528">
    <property type="protein sequence ID" value="BAD26512.1"/>
    <property type="molecule type" value="Genomic_DNA"/>
</dbReference>
<sequence length="99" mass="11071">MATTDTTVAHIMDEQEDMNIRYEHQVLQVLKFESVTYYTADFKRLPNLNKVDLHRQDQQPTERALVADAMHNMAQPVAGGGTPTIGISRQLPVGGDGIY</sequence>
<dbReference type="Proteomes" id="UP000000763">
    <property type="component" value="Chromosome 9"/>
</dbReference>